<feature type="region of interest" description="Disordered" evidence="2">
    <location>
        <begin position="1644"/>
        <end position="1824"/>
    </location>
</feature>
<dbReference type="GO" id="GO:0036064">
    <property type="term" value="C:ciliary basal body"/>
    <property type="evidence" value="ECO:0007669"/>
    <property type="project" value="Ensembl"/>
</dbReference>
<feature type="region of interest" description="Disordered" evidence="2">
    <location>
        <begin position="1077"/>
        <end position="1152"/>
    </location>
</feature>
<feature type="compositionally biased region" description="Polar residues" evidence="2">
    <location>
        <begin position="81"/>
        <end position="94"/>
    </location>
</feature>
<feature type="compositionally biased region" description="Polar residues" evidence="2">
    <location>
        <begin position="1403"/>
        <end position="1424"/>
    </location>
</feature>
<dbReference type="OrthoDB" id="306254at2759"/>
<feature type="region of interest" description="Disordered" evidence="2">
    <location>
        <begin position="1"/>
        <end position="262"/>
    </location>
</feature>
<feature type="domain" description="CAP-Gly" evidence="3">
    <location>
        <begin position="2675"/>
        <end position="2717"/>
    </location>
</feature>
<evidence type="ECO:0000256" key="1">
    <source>
        <dbReference type="SAM" id="Coils"/>
    </source>
</evidence>
<feature type="compositionally biased region" description="Low complexity" evidence="2">
    <location>
        <begin position="1385"/>
        <end position="1395"/>
    </location>
</feature>
<feature type="compositionally biased region" description="Polar residues" evidence="2">
    <location>
        <begin position="2174"/>
        <end position="2196"/>
    </location>
</feature>
<feature type="compositionally biased region" description="Basic and acidic residues" evidence="2">
    <location>
        <begin position="1706"/>
        <end position="1735"/>
    </location>
</feature>
<feature type="compositionally biased region" description="Basic and acidic residues" evidence="2">
    <location>
        <begin position="2475"/>
        <end position="2497"/>
    </location>
</feature>
<dbReference type="Proteomes" id="UP000694390">
    <property type="component" value="Unassembled WGS sequence"/>
</dbReference>
<feature type="compositionally biased region" description="Basic and acidic residues" evidence="2">
    <location>
        <begin position="1"/>
        <end position="22"/>
    </location>
</feature>
<dbReference type="GO" id="GO:1905515">
    <property type="term" value="P:non-motile cilium assembly"/>
    <property type="evidence" value="ECO:0007669"/>
    <property type="project" value="Ensembl"/>
</dbReference>
<feature type="region of interest" description="Disordered" evidence="2">
    <location>
        <begin position="2045"/>
        <end position="2200"/>
    </location>
</feature>
<dbReference type="GO" id="GO:0005813">
    <property type="term" value="C:centrosome"/>
    <property type="evidence" value="ECO:0007669"/>
    <property type="project" value="Ensembl"/>
</dbReference>
<feature type="compositionally biased region" description="Low complexity" evidence="2">
    <location>
        <begin position="2137"/>
        <end position="2154"/>
    </location>
</feature>
<accession>A0A8C4WIC6</accession>
<dbReference type="GO" id="GO:0071539">
    <property type="term" value="P:protein localization to centrosome"/>
    <property type="evidence" value="ECO:0007669"/>
    <property type="project" value="Ensembl"/>
</dbReference>
<feature type="compositionally biased region" description="Acidic residues" evidence="2">
    <location>
        <begin position="133"/>
        <end position="158"/>
    </location>
</feature>
<dbReference type="PANTHER" id="PTHR13958:SF3">
    <property type="entry name" value="CAP-GLY DOMAIN-CONTAINING PROTEIN-RELATED"/>
    <property type="match status" value="1"/>
</dbReference>
<feature type="region of interest" description="Disordered" evidence="2">
    <location>
        <begin position="523"/>
        <end position="803"/>
    </location>
</feature>
<feature type="compositionally biased region" description="Basic and acidic residues" evidence="2">
    <location>
        <begin position="2045"/>
        <end position="2074"/>
    </location>
</feature>
<feature type="compositionally biased region" description="Basic and acidic residues" evidence="2">
    <location>
        <begin position="739"/>
        <end position="789"/>
    </location>
</feature>
<dbReference type="GO" id="GO:0008017">
    <property type="term" value="F:microtubule binding"/>
    <property type="evidence" value="ECO:0007669"/>
    <property type="project" value="InterPro"/>
</dbReference>
<dbReference type="PROSITE" id="PS50245">
    <property type="entry name" value="CAP_GLY_2"/>
    <property type="match status" value="1"/>
</dbReference>
<feature type="region of interest" description="Disordered" evidence="2">
    <location>
        <begin position="2385"/>
        <end position="2406"/>
    </location>
</feature>
<feature type="compositionally biased region" description="Basic and acidic residues" evidence="2">
    <location>
        <begin position="1644"/>
        <end position="1654"/>
    </location>
</feature>
<dbReference type="PANTHER" id="PTHR13958">
    <property type="entry name" value="CENTROSOME-ASSOCIATED PROTEIN 350"/>
    <property type="match status" value="1"/>
</dbReference>
<feature type="compositionally biased region" description="Basic and acidic residues" evidence="2">
    <location>
        <begin position="2444"/>
        <end position="2459"/>
    </location>
</feature>
<feature type="compositionally biased region" description="Polar residues" evidence="2">
    <location>
        <begin position="377"/>
        <end position="386"/>
    </location>
</feature>
<feature type="compositionally biased region" description="Low complexity" evidence="2">
    <location>
        <begin position="1690"/>
        <end position="1705"/>
    </location>
</feature>
<dbReference type="GO" id="GO:0005814">
    <property type="term" value="C:centriole"/>
    <property type="evidence" value="ECO:0007669"/>
    <property type="project" value="Ensembl"/>
</dbReference>
<dbReference type="SUPFAM" id="SSF74924">
    <property type="entry name" value="Cap-Gly domain"/>
    <property type="match status" value="1"/>
</dbReference>
<reference evidence="4" key="1">
    <citation type="submission" date="2025-08" db="UniProtKB">
        <authorList>
            <consortium name="Ensembl"/>
        </authorList>
    </citation>
    <scope>IDENTIFICATION</scope>
</reference>
<feature type="region of interest" description="Disordered" evidence="2">
    <location>
        <begin position="823"/>
        <end position="874"/>
    </location>
</feature>
<feature type="region of interest" description="Disordered" evidence="2">
    <location>
        <begin position="2866"/>
        <end position="2887"/>
    </location>
</feature>
<feature type="region of interest" description="Disordered" evidence="2">
    <location>
        <begin position="2739"/>
        <end position="2786"/>
    </location>
</feature>
<feature type="region of interest" description="Disordered" evidence="2">
    <location>
        <begin position="1253"/>
        <end position="1446"/>
    </location>
</feature>
<feature type="compositionally biased region" description="Basic and acidic residues" evidence="2">
    <location>
        <begin position="692"/>
        <end position="701"/>
    </location>
</feature>
<feature type="compositionally biased region" description="Basic and acidic residues" evidence="2">
    <location>
        <begin position="525"/>
        <end position="541"/>
    </location>
</feature>
<feature type="compositionally biased region" description="Basic and acidic residues" evidence="2">
    <location>
        <begin position="590"/>
        <end position="608"/>
    </location>
</feature>
<feature type="compositionally biased region" description="Low complexity" evidence="2">
    <location>
        <begin position="1278"/>
        <end position="1287"/>
    </location>
</feature>
<feature type="compositionally biased region" description="Polar residues" evidence="2">
    <location>
        <begin position="1260"/>
        <end position="1270"/>
    </location>
</feature>
<feature type="region of interest" description="Disordered" evidence="2">
    <location>
        <begin position="1547"/>
        <end position="1567"/>
    </location>
</feature>
<feature type="compositionally biased region" description="Low complexity" evidence="2">
    <location>
        <begin position="1129"/>
        <end position="1140"/>
    </location>
</feature>
<evidence type="ECO:0000313" key="5">
    <source>
        <dbReference type="Proteomes" id="UP000694390"/>
    </source>
</evidence>
<feature type="compositionally biased region" description="Polar residues" evidence="2">
    <location>
        <begin position="1105"/>
        <end position="1118"/>
    </location>
</feature>
<feature type="compositionally biased region" description="Basic and acidic residues" evidence="2">
    <location>
        <begin position="2866"/>
        <end position="2880"/>
    </location>
</feature>
<dbReference type="Ensembl" id="ENSGEVT00005015231.1">
    <property type="protein sequence ID" value="ENSGEVP00005014525.1"/>
    <property type="gene ID" value="ENSGEVG00005010336.1"/>
</dbReference>
<feature type="compositionally biased region" description="Low complexity" evidence="2">
    <location>
        <begin position="1976"/>
        <end position="1990"/>
    </location>
</feature>
<feature type="region of interest" description="Disordered" evidence="2">
    <location>
        <begin position="358"/>
        <end position="389"/>
    </location>
</feature>
<feature type="compositionally biased region" description="Low complexity" evidence="2">
    <location>
        <begin position="853"/>
        <end position="866"/>
    </location>
</feature>
<feature type="region of interest" description="Disordered" evidence="2">
    <location>
        <begin position="2257"/>
        <end position="2296"/>
    </location>
</feature>
<feature type="compositionally biased region" description="Polar residues" evidence="2">
    <location>
        <begin position="1356"/>
        <end position="1369"/>
    </location>
</feature>
<feature type="compositionally biased region" description="Basic and acidic residues" evidence="2">
    <location>
        <begin position="2332"/>
        <end position="2341"/>
    </location>
</feature>
<feature type="compositionally biased region" description="Basic and acidic residues" evidence="2">
    <location>
        <begin position="361"/>
        <end position="376"/>
    </location>
</feature>
<dbReference type="InterPro" id="IPR036859">
    <property type="entry name" value="CAP-Gly_dom_sf"/>
</dbReference>
<name>A0A8C4WIC6_9SAUR</name>
<evidence type="ECO:0000256" key="2">
    <source>
        <dbReference type="SAM" id="MobiDB-lite"/>
    </source>
</evidence>
<feature type="region of interest" description="Disordered" evidence="2">
    <location>
        <begin position="2411"/>
        <end position="2430"/>
    </location>
</feature>
<feature type="compositionally biased region" description="Basic and acidic residues" evidence="2">
    <location>
        <begin position="646"/>
        <end position="666"/>
    </location>
</feature>
<feature type="compositionally biased region" description="Polar residues" evidence="2">
    <location>
        <begin position="223"/>
        <end position="233"/>
    </location>
</feature>
<protein>
    <submittedName>
        <fullName evidence="4">Centrosomal protein 350</fullName>
    </submittedName>
</protein>
<dbReference type="InterPro" id="IPR000938">
    <property type="entry name" value="CAP-Gly_domain"/>
</dbReference>
<feature type="compositionally biased region" description="Polar residues" evidence="2">
    <location>
        <begin position="631"/>
        <end position="645"/>
    </location>
</feature>
<evidence type="ECO:0000313" key="4">
    <source>
        <dbReference type="Ensembl" id="ENSGEVP00005014525.1"/>
    </source>
</evidence>
<feature type="coiled-coil region" evidence="1">
    <location>
        <begin position="2017"/>
        <end position="2044"/>
    </location>
</feature>
<dbReference type="SMART" id="SM01052">
    <property type="entry name" value="CAP_GLY"/>
    <property type="match status" value="1"/>
</dbReference>
<dbReference type="GO" id="GO:0034453">
    <property type="term" value="P:microtubule anchoring"/>
    <property type="evidence" value="ECO:0007669"/>
    <property type="project" value="InterPro"/>
</dbReference>
<sequence length="3290" mass="369869">METRVVEEAFREDEGGRPEKAQTPRGAYYLRSRQPLRQEAVEMQTRQRTGAKQLGPEARRRDAQALENEVSAYRTRRQRDNTNYNSQTRLTEGSESAFGIVDISPLVRPSIRKSRQTENTLSSASRDFKRNESDDDDEEEDEENADGYSDDNESENDGENYKTTNVCQPPSDNGSDVLQSLLSKDPPTVVQKRVFNQKMTFRRSNEAESQVQPSTLKKHSQPAAKTSRSSSQNKSRKEKSSRSPLRATTLESNVKKSSRVEFREPLASYGETYGAPSYQSASQLEAKCLLSGLDRNEAQDKTEGMSCMIYDRNESDLHNRNFESPHSSAADDTVVRYLNDRPAIDALQNIESVFKTSTLTRSEEEKTNGSRRDESSTKTPLSSTAQDVELKGIRLAESSPSSTSTSSAHRLEILKRRQHDSKLHDAKLEKLKERIRKQWEHSEELGSKGQLLGYAEQPVVVTNVENTVTPKVRKVAVAPPAPTYKGFNPAEIKIRTPDGKVWHEEEFQNISRELYRDIALQLTEDSTRKENPPEKSKEKKATRPVRKVQKLTRSSSPDSKPGGGHLISTSSWRDGQKLVKKILGPAPKVEQQHKKATSSDRNGRERAAKSPGPIGRTRSDPRLDVTHRTCPRSSEWSRSKVQSESNLKKLDSTLPDSKEDEDHTSLNKDFLPIEIRGILDDLQLDSVIPSTKQEKDGERQSQKSAVPTQGARSHSPTKRKPDKLAASEEPQVISKKRHYDTDEVRQYIIRQQEERKRRQSEEKKAQKEATERKNKRLQELYKKQREAFAKAKNIPTSEPSAARRLQETYSKLLLEHTLLEETSQLPVAQEMQPRPVYQPSGESDKENKAQERSPSASSSSDMSLSEPPQPLVRNDFMEPTWIQPDRLSPRVQLSHPQPLAGSSGGLFSQLLDLEQMGLLPKDFDSVLSTRRNHNTAVGSLTLTPQPYLTSSAAQQDLLIKSGASQYKSKLDRIEALKATAASLSSRIESEAKKLAGASINYGSVWNSEQLLRGKQDDGHWTKAVSPPVREDNEDVFSARIQKMLVTCVSHTTFDDNLPGVGNLSEFKKLPETIRPHTAAVSLGMRSPASQRPEGMLGHLSKRQTDSPGSENQAYSQNKGIIPHDSSTDSISEGPLLSEGSLSEEEGDQRRQSPLKIAEVLKEKEFCVGERTAFEPIKEFQKEAEKYLPLFTQTSGTQSKGPWEELAKGSPHSVINIFAKSYQLHGKGFEERSNGGSPILRPLLPTMSPPDSVVSYEDDFVSSQGSGTLTDKQIALEPSISGSSNSSIQEELPSRKSPHEHRSIELTSQHSPGPWSAASSRSSGSSKRRGKKEKSFNGSSHHFPMEDDKILSESERGSQQAKKSLPNSRVSNRDPEQNADTDSTLEELSGHSLLSLSDKRRSQKTLTSPPSPGSQKLLQFDSLGNTAERARSPAGFPGTTASGFKPNVPISDFSLGTSKTGAAAAVAGSMRFSPAGLQHRLSAELNYLSAIEESVRQLSDVERVRGISLAQQESVSLAQILKAQQQRHERDLALLKLKAEQEALESQRQLEEARQKTAQAHAESLQHLVQSRQEAAEALQETTCKIAAQQVEAALLTTDAARQIREMTELARTQISDAVSAPAAPITALFDHQRQLHSKFMKELRDRADTNRKNESGTPSQSKEKTADSKQTYSPLFDSYSESSRSKNHDQSSSSSRQESPSVPSSKENEKKPLQREKTSSSIEEQARTGVDDSLRSDSIPSLPDEKDSASIATEYSLKFDESMTEDEIEEKSFRSLLPSESHRRINMEKKRGHRDDSDEEVSPEKTALSSVKELSMPFSGGQDSFSKFTMEMVRQYMKEEEMRAAHQSSLLRLREKALKEKTKAELAWLEHQKKHLRDKGEDDKMPPIRKRQRGLLLRLQQEKAEIKRLQEANKAARKERQLILKQQEEIERIRQTTIKLQEKLKSAGENKLEVRSEDDIKQSSASSPLPTDVETRSPSPISISSSETSSIMQKLKKMRSRMDEKFLTKREQKLMQRRQHAEELLEWKRRLDAEEAEIRRMEKQALAAWDKERLKTKTAKKELGDQRAEPKEAASEEESPVLSYTHVNSESSVPEELGSPAGEPVQSEAVDQGKPVSPDHSTRTEEMVYSQDLESATSPGKLSPSKSSTSISKQDSIKGSHRTGGQLHLPVKSHQVSHSWSDESLSMTQSETTSDQSDIEGRIRALKDELRKRKSVVYQLKKEQKKRQKERLKAQEASLIKQLESYDEFIKKTEAELSQDLEASPIAKPQIKTPSSSTEKPKIKPPPLHRPEATKNWKSLTESEWSRVSLESIAEHVDAERSVSVHIKRLIDSEVHAEEPSRTLSPVFKSPRRSRAESGDSLDSVPSSALLQDLRDGGRVSHVLVSKSEDVSSDDIVSSHKSDIQEEMEYIKSEESEVEDANNKHSESSGALLMLEIHQESLPEVFPKRDLHSDTEQSQKELFSVTAENIQSTEEISKQRQTIKDDVGSDQSDRSEKSSLSLSKLAQEKDFSLPEQVFTQKEPSYSEDFVGSSPRKETSVEETPSAECFKDDFEIPTLSHRKDSQSLREKSQHTKPPRSRSTSLGSEDEISEYLSDKSLSVSGSVHSERLLELKSPTELIKNKERSDVEKEQALTESPLWVSISITEEANTLVNFNIGDRILVSNIQPGTLRFKGVTSFAKGFWAGVELDKPEGNNNGTYDGIKYFDCKEKHGIFAPPEKISHILESFDTYIDTNEDEDSFFDDRLGQHHKSKEKDKESSKSGKDEESKGRDATEKSSQDKAPPGMTALEASVGQKVDDYSSSEVNHIKEVFTAAGPLAKEQSVVDCLKDAVKDEIVHAPSVSTIENVVTILLEGTSDGILSEKLERQQSSREECTEKSDNFSSGILEKPATPLLDLLTKEKNQLEAQLRLPLGEEEKSKDQLEKVSLLTDSLLKDFVKDTVNQLQQIKKVRNEKIHFSNQELCDVQEELSSRTTAQHMEEQVAKNLQNFFLSSELEDEREEVSSPDMCPRPESPVFGASGQEELAKRLAELEISREFLSVLGDDQDWFDEDFGLNSHKVLQKQTEESAVLPKTEPQKVPPKPCEEPLAVPHTAMEVEVMVYAAAEQLWKLKELGHDLQNISLPIDLGNTTKEQDMETISKQVYKQAVFDLTREIFREIFAEDPNLNQPIWMKPCRITSTYFRRVKDPNDLDEIKSFIVAEVLKLFSLRKEPNHKTDWQKMMKFGRKKRDRVDHILVQELHEEEAQWVNYDEDELCVKMQLADGIFEALIRDTINVLNQINEKQGRLLLL</sequence>
<feature type="coiled-coil region" evidence="1">
    <location>
        <begin position="2215"/>
        <end position="2242"/>
    </location>
</feature>
<feature type="compositionally biased region" description="Basic and acidic residues" evidence="2">
    <location>
        <begin position="842"/>
        <end position="851"/>
    </location>
</feature>
<feature type="compositionally biased region" description="Polar residues" evidence="2">
    <location>
        <begin position="702"/>
        <end position="714"/>
    </location>
</feature>
<feature type="compositionally biased region" description="Basic and acidic residues" evidence="2">
    <location>
        <begin position="1944"/>
        <end position="1961"/>
    </location>
</feature>
<feature type="compositionally biased region" description="Low complexity" evidence="2">
    <location>
        <begin position="1315"/>
        <end position="1324"/>
    </location>
</feature>
<feature type="compositionally biased region" description="Polar residues" evidence="2">
    <location>
        <begin position="161"/>
        <end position="182"/>
    </location>
</feature>
<gene>
    <name evidence="4" type="primary">CEP350</name>
</gene>
<dbReference type="GO" id="GO:0005654">
    <property type="term" value="C:nucleoplasm"/>
    <property type="evidence" value="ECO:0007669"/>
    <property type="project" value="Ensembl"/>
</dbReference>
<feature type="region of interest" description="Disordered" evidence="2">
    <location>
        <begin position="2332"/>
        <end position="2369"/>
    </location>
</feature>
<dbReference type="Gene3D" id="2.30.30.190">
    <property type="entry name" value="CAP Gly-rich-like domain"/>
    <property type="match status" value="1"/>
</dbReference>
<dbReference type="GeneTree" id="ENSGT00940000155130"/>
<feature type="compositionally biased region" description="Basic and acidic residues" evidence="2">
    <location>
        <begin position="1780"/>
        <end position="1796"/>
    </location>
</feature>
<feature type="compositionally biased region" description="Basic and acidic residues" evidence="2">
    <location>
        <begin position="2742"/>
        <end position="2779"/>
    </location>
</feature>
<dbReference type="InterPro" id="IPR028750">
    <property type="entry name" value="CEP350/CC187"/>
</dbReference>
<feature type="compositionally biased region" description="Basic and acidic residues" evidence="2">
    <location>
        <begin position="2397"/>
        <end position="2406"/>
    </location>
</feature>
<keyword evidence="1" id="KW-0175">Coiled coil</keyword>
<feature type="compositionally biased region" description="Basic and acidic residues" evidence="2">
    <location>
        <begin position="2411"/>
        <end position="2427"/>
    </location>
</feature>
<dbReference type="Pfam" id="PF01302">
    <property type="entry name" value="CAP_GLY"/>
    <property type="match status" value="1"/>
</dbReference>
<dbReference type="PROSITE" id="PS00845">
    <property type="entry name" value="CAP_GLY_1"/>
    <property type="match status" value="1"/>
</dbReference>
<evidence type="ECO:0000259" key="3">
    <source>
        <dbReference type="PROSITE" id="PS50245"/>
    </source>
</evidence>
<reference evidence="4" key="2">
    <citation type="submission" date="2025-09" db="UniProtKB">
        <authorList>
            <consortium name="Ensembl"/>
        </authorList>
    </citation>
    <scope>IDENTIFICATION</scope>
</reference>
<feature type="compositionally biased region" description="Basic and acidic residues" evidence="2">
    <location>
        <begin position="617"/>
        <end position="627"/>
    </location>
</feature>
<organism evidence="4 5">
    <name type="scientific">Gopherus evgoodei</name>
    <name type="common">Goodes thornscrub tortoise</name>
    <dbReference type="NCBI Taxonomy" id="1825980"/>
    <lineage>
        <taxon>Eukaryota</taxon>
        <taxon>Metazoa</taxon>
        <taxon>Chordata</taxon>
        <taxon>Craniata</taxon>
        <taxon>Vertebrata</taxon>
        <taxon>Euteleostomi</taxon>
        <taxon>Archelosauria</taxon>
        <taxon>Testudinata</taxon>
        <taxon>Testudines</taxon>
        <taxon>Cryptodira</taxon>
        <taxon>Durocryptodira</taxon>
        <taxon>Testudinoidea</taxon>
        <taxon>Testudinidae</taxon>
        <taxon>Gopherus</taxon>
    </lineage>
</organism>
<keyword evidence="5" id="KW-1185">Reference proteome</keyword>
<feature type="compositionally biased region" description="Basic and acidic residues" evidence="2">
    <location>
        <begin position="1342"/>
        <end position="1355"/>
    </location>
</feature>
<feature type="region of interest" description="Disordered" evidence="2">
    <location>
        <begin position="2444"/>
        <end position="2588"/>
    </location>
</feature>
<feature type="compositionally biased region" description="Basic and acidic residues" evidence="2">
    <location>
        <begin position="2560"/>
        <end position="2572"/>
    </location>
</feature>
<feature type="region of interest" description="Disordered" evidence="2">
    <location>
        <begin position="1944"/>
        <end position="2001"/>
    </location>
</feature>
<dbReference type="GO" id="GO:0005829">
    <property type="term" value="C:cytosol"/>
    <property type="evidence" value="ECO:0007669"/>
    <property type="project" value="Ensembl"/>
</dbReference>
<proteinExistence type="predicted"/>
<feature type="coiled-coil region" evidence="1">
    <location>
        <begin position="1859"/>
        <end position="1943"/>
    </location>
</feature>